<sequence length="50" mass="5435">MLSFGGNSDEHDSMKLGSGDADIQIARAIPPPPMKDIFLCCRDHGQYVVT</sequence>
<comment type="caution">
    <text evidence="1">The sequence shown here is derived from an EMBL/GenBank/DDBJ whole genome shotgun (WGS) entry which is preliminary data.</text>
</comment>
<evidence type="ECO:0000313" key="2">
    <source>
        <dbReference type="Proteomes" id="UP001168098"/>
    </source>
</evidence>
<dbReference type="AlphaFoldDB" id="A0AA38ZRK0"/>
<name>A0AA38ZRK0_VITRO</name>
<keyword evidence="2" id="KW-1185">Reference proteome</keyword>
<dbReference type="Proteomes" id="UP001168098">
    <property type="component" value="Unassembled WGS sequence"/>
</dbReference>
<protein>
    <submittedName>
        <fullName evidence="1">Uncharacterized protein</fullName>
    </submittedName>
</protein>
<evidence type="ECO:0000313" key="1">
    <source>
        <dbReference type="EMBL" id="KAJ9693990.1"/>
    </source>
</evidence>
<organism evidence="1 2">
    <name type="scientific">Vitis rotundifolia</name>
    <name type="common">Muscadine grape</name>
    <dbReference type="NCBI Taxonomy" id="103349"/>
    <lineage>
        <taxon>Eukaryota</taxon>
        <taxon>Viridiplantae</taxon>
        <taxon>Streptophyta</taxon>
        <taxon>Embryophyta</taxon>
        <taxon>Tracheophyta</taxon>
        <taxon>Spermatophyta</taxon>
        <taxon>Magnoliopsida</taxon>
        <taxon>eudicotyledons</taxon>
        <taxon>Gunneridae</taxon>
        <taxon>Pentapetalae</taxon>
        <taxon>rosids</taxon>
        <taxon>Vitales</taxon>
        <taxon>Vitaceae</taxon>
        <taxon>Viteae</taxon>
        <taxon>Vitis</taxon>
    </lineage>
</organism>
<reference evidence="1 2" key="1">
    <citation type="journal article" date="2023" name="BMC Biotechnol.">
        <title>Vitis rotundifolia cv Carlos genome sequencing.</title>
        <authorList>
            <person name="Huff M."/>
            <person name="Hulse-Kemp A."/>
            <person name="Scheffler B."/>
            <person name="Youngblood R."/>
            <person name="Simpson S."/>
            <person name="Babiker E."/>
            <person name="Staton M."/>
        </authorList>
    </citation>
    <scope>NUCLEOTIDE SEQUENCE [LARGE SCALE GENOMIC DNA]</scope>
    <source>
        <tissue evidence="1">Leaf</tissue>
    </source>
</reference>
<accession>A0AA38ZRK0</accession>
<proteinExistence type="predicted"/>
<gene>
    <name evidence="1" type="ORF">PVL29_009792</name>
</gene>
<dbReference type="EMBL" id="JARBHA010000008">
    <property type="protein sequence ID" value="KAJ9693990.1"/>
    <property type="molecule type" value="Genomic_DNA"/>
</dbReference>